<feature type="compositionally biased region" description="Polar residues" evidence="1">
    <location>
        <begin position="1"/>
        <end position="13"/>
    </location>
</feature>
<evidence type="ECO:0000256" key="1">
    <source>
        <dbReference type="SAM" id="MobiDB-lite"/>
    </source>
</evidence>
<keyword evidence="3" id="KW-1185">Reference proteome</keyword>
<feature type="region of interest" description="Disordered" evidence="1">
    <location>
        <begin position="79"/>
        <end position="141"/>
    </location>
</feature>
<dbReference type="EMBL" id="BAABUJ010000065">
    <property type="protein sequence ID" value="GAA5806437.1"/>
    <property type="molecule type" value="Genomic_DNA"/>
</dbReference>
<feature type="region of interest" description="Disordered" evidence="1">
    <location>
        <begin position="1"/>
        <end position="54"/>
    </location>
</feature>
<proteinExistence type="predicted"/>
<organism evidence="2 3">
    <name type="scientific">Helicostylum pulchrum</name>
    <dbReference type="NCBI Taxonomy" id="562976"/>
    <lineage>
        <taxon>Eukaryota</taxon>
        <taxon>Fungi</taxon>
        <taxon>Fungi incertae sedis</taxon>
        <taxon>Mucoromycota</taxon>
        <taxon>Mucoromycotina</taxon>
        <taxon>Mucoromycetes</taxon>
        <taxon>Mucorales</taxon>
        <taxon>Mucorineae</taxon>
        <taxon>Mucoraceae</taxon>
        <taxon>Helicostylum</taxon>
    </lineage>
</organism>
<gene>
    <name evidence="2" type="ORF">HPULCUR_011971</name>
</gene>
<name>A0ABP9YI19_9FUNG</name>
<feature type="compositionally biased region" description="Basic and acidic residues" evidence="1">
    <location>
        <begin position="21"/>
        <end position="34"/>
    </location>
</feature>
<evidence type="ECO:0000313" key="2">
    <source>
        <dbReference type="EMBL" id="GAA5806437.1"/>
    </source>
</evidence>
<dbReference type="Proteomes" id="UP001476247">
    <property type="component" value="Unassembled WGS sequence"/>
</dbReference>
<protein>
    <submittedName>
        <fullName evidence="2">Uncharacterized protein</fullName>
    </submittedName>
</protein>
<evidence type="ECO:0000313" key="3">
    <source>
        <dbReference type="Proteomes" id="UP001476247"/>
    </source>
</evidence>
<reference evidence="2 3" key="1">
    <citation type="submission" date="2024-04" db="EMBL/GenBank/DDBJ databases">
        <title>genome sequences of Mucor flavus KT1a and Helicostylum pulchrum KT1b strains isolation_sourced from the surface of a dry-aged beef.</title>
        <authorList>
            <person name="Toyotome T."/>
            <person name="Hosono M."/>
            <person name="Torimaru M."/>
            <person name="Fukuda K."/>
            <person name="Mikami N."/>
        </authorList>
    </citation>
    <scope>NUCLEOTIDE SEQUENCE [LARGE SCALE GENOMIC DNA]</scope>
    <source>
        <strain evidence="2 3">KT1b</strain>
    </source>
</reference>
<comment type="caution">
    <text evidence="2">The sequence shown here is derived from an EMBL/GenBank/DDBJ whole genome shotgun (WGS) entry which is preliminary data.</text>
</comment>
<accession>A0ABP9YI19</accession>
<sequence length="141" mass="15260">MSQDNEFGSNSSKVFGPKTEICTKGENDENKELENNPPACNFEGDISESETNIKQENDECKDFFKGLLFSAAKTESFSLEASIQDEPSSLEPSAQAEPSSLETSNLIELSSSETNTQDEPSSVETSESENSAATDNLPSKC</sequence>